<evidence type="ECO:0000256" key="2">
    <source>
        <dbReference type="SAM" id="Phobius"/>
    </source>
</evidence>
<gene>
    <name evidence="3" type="ORF">PBSP11RLL_000490400</name>
</gene>
<sequence length="267" mass="29482">GPSQPGPSQPGPSQPGPSQPGPSMTNLPFPIPSEDELKQMLKMFEQSMPQGQQKPVPSMPNLPFPIPPIPGMPIPSEDELKQMLKMFGQSMPQGQQKPAPSMPNLPFPIPPIPGMPMPSEDELKQMLKMFGQAMPQENPGSSRRGHGKKPNNMPPMHINQLLPIMNMLGLPNVNTFNKPSSDTKCDCSDCRKNAKTMSKGKKRKRRNLNTSIASNIVKHAVGYIPVILPLIPTLLLMFSGTRFTYVVLYTMSLIKDAYNFIQNKGIF</sequence>
<feature type="compositionally biased region" description="Pro residues" evidence="1">
    <location>
        <begin position="1"/>
        <end position="20"/>
    </location>
</feature>
<dbReference type="VEuPathDB" id="PlasmoDB:PBANKA_0300600"/>
<reference evidence="3 4" key="1">
    <citation type="submission" date="2016-08" db="EMBL/GenBank/DDBJ databases">
        <authorList>
            <consortium name="Pathogen Informatics"/>
        </authorList>
    </citation>
    <scope>NUCLEOTIDE SEQUENCE [LARGE SCALE GENOMIC DNA]</scope>
    <source>
        <strain evidence="3 4">SP11 RLL</strain>
    </source>
</reference>
<feature type="non-terminal residue" evidence="3">
    <location>
        <position position="1"/>
    </location>
</feature>
<name>A0A1D3L618_PLABE</name>
<proteinExistence type="predicted"/>
<dbReference type="EMBL" id="FMIH01000030">
    <property type="protein sequence ID" value="SCL81433.1"/>
    <property type="molecule type" value="Genomic_DNA"/>
</dbReference>
<keyword evidence="2" id="KW-0812">Transmembrane</keyword>
<keyword evidence="2" id="KW-1133">Transmembrane helix</keyword>
<evidence type="ECO:0000256" key="1">
    <source>
        <dbReference type="SAM" id="MobiDB-lite"/>
    </source>
</evidence>
<evidence type="ECO:0000313" key="4">
    <source>
        <dbReference type="Proteomes" id="UP000219974"/>
    </source>
</evidence>
<organism evidence="3 4">
    <name type="scientific">Plasmodium berghei</name>
    <dbReference type="NCBI Taxonomy" id="5821"/>
    <lineage>
        <taxon>Eukaryota</taxon>
        <taxon>Sar</taxon>
        <taxon>Alveolata</taxon>
        <taxon>Apicomplexa</taxon>
        <taxon>Aconoidasida</taxon>
        <taxon>Haemosporida</taxon>
        <taxon>Plasmodiidae</taxon>
        <taxon>Plasmodium</taxon>
        <taxon>Plasmodium (Vinckeia)</taxon>
    </lineage>
</organism>
<feature type="region of interest" description="Disordered" evidence="1">
    <location>
        <begin position="134"/>
        <end position="154"/>
    </location>
</feature>
<feature type="transmembrane region" description="Helical" evidence="2">
    <location>
        <begin position="234"/>
        <end position="254"/>
    </location>
</feature>
<feature type="region of interest" description="Disordered" evidence="1">
    <location>
        <begin position="1"/>
        <end position="34"/>
    </location>
</feature>
<dbReference type="Proteomes" id="UP000219974">
    <property type="component" value="Unassembled WGS sequence"/>
</dbReference>
<protein>
    <submittedName>
        <fullName evidence="3">Uncharacterized protein</fullName>
    </submittedName>
</protein>
<accession>A0A1D3L618</accession>
<dbReference type="AlphaFoldDB" id="A0A1D3L618"/>
<evidence type="ECO:0000313" key="3">
    <source>
        <dbReference type="EMBL" id="SCL81433.1"/>
    </source>
</evidence>
<keyword evidence="2" id="KW-0472">Membrane</keyword>